<feature type="region of interest" description="Disordered" evidence="1">
    <location>
        <begin position="388"/>
        <end position="408"/>
    </location>
</feature>
<dbReference type="OrthoDB" id="2959108at2759"/>
<feature type="domain" description="XPG-I" evidence="2">
    <location>
        <begin position="115"/>
        <end position="196"/>
    </location>
</feature>
<dbReference type="InterPro" id="IPR006086">
    <property type="entry name" value="XPG-I_dom"/>
</dbReference>
<dbReference type="InterPro" id="IPR041177">
    <property type="entry name" value="GEN1_C"/>
</dbReference>
<dbReference type="InterPro" id="IPR006084">
    <property type="entry name" value="XPG/Rad2"/>
</dbReference>
<feature type="region of interest" description="Disordered" evidence="1">
    <location>
        <begin position="533"/>
        <end position="606"/>
    </location>
</feature>
<sequence length="606" mass="66644">MGVSGLWDIIGKAGQSRSLAHLAVVNGFEDNGSGKRTYRVGIDASIWFKHAAYSKGGENPELRLLFFRQLRDWAELPFSLLFVFDGHERPKIKRGSKMGKSGSHNLMAGMKKLLEIFGIEWRLAPGEAEAELAHLNKSGVIDAVLTDDVDALVFGALTIIKNPGLRLTGNKANPAMDLDGKASKNHAMMCTADAPYCLGAIIMIGVERFGPGIAYGLARCGFGDRLLEIVDLRAQEDTRLAQWREDVHLELRTNSRGFLPKRCPSCVLPANFPPRDILEFYIYPVTSAQISRQGGGAIRDTGDMSLARLAAFCETHFGEWGHASAIIKRFRDLIWEAAVMHILRRAALEADEKEKTKRINAGSRDLSIRGPLRPSVDEANNDLFDVNFVPSSQRRAPKGPSKLPPDPESVMRMWLPASMIQQVHPELIQNYEADEAAKRSRKAKGKGKARAIPSDEDMEDFPGPAFSTSQIPVVRGTTSSQSSVRDAPVSRSTNFPPRSPPPNEHSLPTTPKGFLFWFPDPDDPDMLIPEDGLPLPQTRPSIIPPPLQPPRILFAPPSVQTMPQPVGSSSRRPVHPRTIASSSAPVAATYDHLPLSDHTVEPPRDD</sequence>
<dbReference type="Pfam" id="PF18380">
    <property type="entry name" value="GEN1_C"/>
    <property type="match status" value="1"/>
</dbReference>
<dbReference type="STRING" id="135208.A0A4Z0A0G8"/>
<dbReference type="PRINTS" id="PR00853">
    <property type="entry name" value="XPGRADSUPER"/>
</dbReference>
<reference evidence="3 4" key="1">
    <citation type="submission" date="2019-02" db="EMBL/GenBank/DDBJ databases">
        <title>Genome sequencing of the rare red list fungi Hericium alpestre (H. flagellum).</title>
        <authorList>
            <person name="Buettner E."/>
            <person name="Kellner H."/>
        </authorList>
    </citation>
    <scope>NUCLEOTIDE SEQUENCE [LARGE SCALE GENOMIC DNA]</scope>
    <source>
        <strain evidence="3 4">DSM 108284</strain>
    </source>
</reference>
<dbReference type="EMBL" id="SFCI01000457">
    <property type="protein sequence ID" value="TFY79691.1"/>
    <property type="molecule type" value="Genomic_DNA"/>
</dbReference>
<comment type="caution">
    <text evidence="3">The sequence shown here is derived from an EMBL/GenBank/DDBJ whole genome shotgun (WGS) entry which is preliminary data.</text>
</comment>
<keyword evidence="4" id="KW-1185">Reference proteome</keyword>
<feature type="compositionally biased region" description="Polar residues" evidence="1">
    <location>
        <begin position="466"/>
        <end position="496"/>
    </location>
</feature>
<dbReference type="Gene3D" id="3.40.50.1010">
    <property type="entry name" value="5'-nuclease"/>
    <property type="match status" value="2"/>
</dbReference>
<evidence type="ECO:0000256" key="1">
    <source>
        <dbReference type="SAM" id="MobiDB-lite"/>
    </source>
</evidence>
<protein>
    <recommendedName>
        <fullName evidence="2">XPG-I domain-containing protein</fullName>
    </recommendedName>
</protein>
<dbReference type="AlphaFoldDB" id="A0A4Z0A0G8"/>
<dbReference type="PANTHER" id="PTHR11081">
    <property type="entry name" value="FLAP ENDONUCLEASE FAMILY MEMBER"/>
    <property type="match status" value="1"/>
</dbReference>
<dbReference type="CDD" id="cd09870">
    <property type="entry name" value="PIN_YEN1"/>
    <property type="match status" value="1"/>
</dbReference>
<dbReference type="Pfam" id="PF00867">
    <property type="entry name" value="XPG_I"/>
    <property type="match status" value="1"/>
</dbReference>
<accession>A0A4Z0A0G8</accession>
<organism evidence="3 4">
    <name type="scientific">Hericium alpestre</name>
    <dbReference type="NCBI Taxonomy" id="135208"/>
    <lineage>
        <taxon>Eukaryota</taxon>
        <taxon>Fungi</taxon>
        <taxon>Dikarya</taxon>
        <taxon>Basidiomycota</taxon>
        <taxon>Agaricomycotina</taxon>
        <taxon>Agaricomycetes</taxon>
        <taxon>Russulales</taxon>
        <taxon>Hericiaceae</taxon>
        <taxon>Hericium</taxon>
    </lineage>
</organism>
<dbReference type="InterPro" id="IPR029060">
    <property type="entry name" value="PIN-like_dom_sf"/>
</dbReference>
<feature type="compositionally biased region" description="Basic residues" evidence="1">
    <location>
        <begin position="439"/>
        <end position="449"/>
    </location>
</feature>
<evidence type="ECO:0000259" key="2">
    <source>
        <dbReference type="SMART" id="SM00484"/>
    </source>
</evidence>
<evidence type="ECO:0000313" key="3">
    <source>
        <dbReference type="EMBL" id="TFY79691.1"/>
    </source>
</evidence>
<gene>
    <name evidence="3" type="ORF">EWM64_g4321</name>
</gene>
<feature type="compositionally biased region" description="Polar residues" evidence="1">
    <location>
        <begin position="558"/>
        <end position="571"/>
    </location>
</feature>
<dbReference type="GO" id="GO:0017108">
    <property type="term" value="F:5'-flap endonuclease activity"/>
    <property type="evidence" value="ECO:0007669"/>
    <property type="project" value="TreeGrafter"/>
</dbReference>
<dbReference type="SMART" id="SM00484">
    <property type="entry name" value="XPGI"/>
    <property type="match status" value="1"/>
</dbReference>
<evidence type="ECO:0000313" key="4">
    <source>
        <dbReference type="Proteomes" id="UP000298061"/>
    </source>
</evidence>
<dbReference type="Proteomes" id="UP000298061">
    <property type="component" value="Unassembled WGS sequence"/>
</dbReference>
<dbReference type="SUPFAM" id="SSF88723">
    <property type="entry name" value="PIN domain-like"/>
    <property type="match status" value="1"/>
</dbReference>
<name>A0A4Z0A0G8_9AGAM</name>
<feature type="compositionally biased region" description="Basic and acidic residues" evidence="1">
    <location>
        <begin position="594"/>
        <end position="606"/>
    </location>
</feature>
<dbReference type="PANTHER" id="PTHR11081:SF75">
    <property type="entry name" value="ENDONUCLEASE, PUTATIVE (AFU_ORTHOLOGUE AFUA_3G13260)-RELATED"/>
    <property type="match status" value="1"/>
</dbReference>
<dbReference type="GO" id="GO:0006974">
    <property type="term" value="P:DNA damage response"/>
    <property type="evidence" value="ECO:0007669"/>
    <property type="project" value="UniProtKB-ARBA"/>
</dbReference>
<proteinExistence type="predicted"/>
<feature type="region of interest" description="Disordered" evidence="1">
    <location>
        <begin position="437"/>
        <end position="513"/>
    </location>
</feature>